<dbReference type="PROSITE" id="PS50110">
    <property type="entry name" value="RESPONSE_REGULATORY"/>
    <property type="match status" value="1"/>
</dbReference>
<evidence type="ECO:0000313" key="9">
    <source>
        <dbReference type="Proteomes" id="UP000265600"/>
    </source>
</evidence>
<accession>A0A0T8UAX2</accession>
<feature type="domain" description="Response regulatory" evidence="2">
    <location>
        <begin position="3"/>
        <end position="117"/>
    </location>
</feature>
<evidence type="ECO:0000313" key="8">
    <source>
        <dbReference type="Proteomes" id="UP000041827"/>
    </source>
</evidence>
<evidence type="ECO:0000259" key="2">
    <source>
        <dbReference type="PROSITE" id="PS50110"/>
    </source>
</evidence>
<dbReference type="RefSeq" id="WP_050242000.1">
    <property type="nucleotide sequence ID" value="NZ_CMJT01000012.1"/>
</dbReference>
<evidence type="ECO:0000313" key="10">
    <source>
        <dbReference type="Proteomes" id="UP000266144"/>
    </source>
</evidence>
<dbReference type="Proteomes" id="UP000041827">
    <property type="component" value="Unassembled WGS sequence"/>
</dbReference>
<proteinExistence type="predicted"/>
<evidence type="ECO:0000313" key="4">
    <source>
        <dbReference type="EMBL" id="CKB05035.1"/>
    </source>
</evidence>
<dbReference type="SUPFAM" id="SSF52172">
    <property type="entry name" value="CheY-like"/>
    <property type="match status" value="1"/>
</dbReference>
<feature type="domain" description="HTH LytTR-type" evidence="3">
    <location>
        <begin position="127"/>
        <end position="228"/>
    </location>
</feature>
<dbReference type="EMBL" id="PTQV01000026">
    <property type="protein sequence ID" value="RJP83039.1"/>
    <property type="molecule type" value="Genomic_DNA"/>
</dbReference>
<dbReference type="SMART" id="SM00448">
    <property type="entry name" value="REC"/>
    <property type="match status" value="1"/>
</dbReference>
<dbReference type="Pfam" id="PF04397">
    <property type="entry name" value="LytTR"/>
    <property type="match status" value="1"/>
</dbReference>
<reference evidence="8" key="2">
    <citation type="submission" date="2015-03" db="EMBL/GenBank/DDBJ databases">
        <authorList>
            <consortium name="Pathogen Informatics"/>
        </authorList>
    </citation>
    <scope>NUCLEOTIDE SEQUENCE [LARGE SCALE GENOMIC DNA]</scope>
    <source>
        <strain evidence="8">SMRU2248</strain>
    </source>
</reference>
<evidence type="ECO:0000256" key="1">
    <source>
        <dbReference type="PROSITE-ProRule" id="PRU00169"/>
    </source>
</evidence>
<evidence type="ECO:0000313" key="5">
    <source>
        <dbReference type="EMBL" id="MBF9673583.1"/>
    </source>
</evidence>
<dbReference type="EMBL" id="JACSZI010000020">
    <property type="protein sequence ID" value="MBF9673583.1"/>
    <property type="molecule type" value="Genomic_DNA"/>
</dbReference>
<sequence length="235" mass="27980">MLKIAICDDSNRDGSQLENLLLSYKDIKIETSVYTNPQKLLEQLTEKYSCVFLDIEMPQITGIDMAQKIRKVNPFIPIIFVTSYRDYMEQVFEVQTFDYLLKPVTSKKLYKTLDRVVRFLNLGQAVFTFTFGKQHYSLPLDDIVFFEKDKRAVFIYTKDQTYKALLKTKDILEKLPDYFIQIHSSYIINPRYVTEFDSQIVTILNGMDENHLPISRKFQTSFREKYYYYLSERNF</sequence>
<keyword evidence="1" id="KW-0597">Phosphoprotein</keyword>
<dbReference type="Gene3D" id="3.40.50.2300">
    <property type="match status" value="1"/>
</dbReference>
<dbReference type="Proteomes" id="UP000265600">
    <property type="component" value="Unassembled WGS sequence"/>
</dbReference>
<dbReference type="InterPro" id="IPR001789">
    <property type="entry name" value="Sig_transdc_resp-reg_receiver"/>
</dbReference>
<dbReference type="Proteomes" id="UP000743672">
    <property type="component" value="Unassembled WGS sequence"/>
</dbReference>
<keyword evidence="6" id="KW-0238">DNA-binding</keyword>
<protein>
    <submittedName>
        <fullName evidence="4 6">Response regulator</fullName>
    </submittedName>
    <submittedName>
        <fullName evidence="5">Response regulator transcription factor</fullName>
    </submittedName>
</protein>
<dbReference type="Gene3D" id="2.40.50.1020">
    <property type="entry name" value="LytTr DNA-binding domain"/>
    <property type="match status" value="1"/>
</dbReference>
<dbReference type="GO" id="GO:0000156">
    <property type="term" value="F:phosphorelay response regulator activity"/>
    <property type="evidence" value="ECO:0007669"/>
    <property type="project" value="InterPro"/>
</dbReference>
<dbReference type="Proteomes" id="UP000266144">
    <property type="component" value="Unassembled WGS sequence"/>
</dbReference>
<reference evidence="6" key="4">
    <citation type="submission" date="2018-02" db="EMBL/GenBank/DDBJ databases">
        <authorList>
            <person name="Cohen D.B."/>
            <person name="Kent A.D."/>
        </authorList>
    </citation>
    <scope>NUCLEOTIDE SEQUENCE</scope>
    <source>
        <strain evidence="6">Spain3473</strain>
        <strain evidence="7">Spain939</strain>
    </source>
</reference>
<dbReference type="InterPro" id="IPR011006">
    <property type="entry name" value="CheY-like_superfamily"/>
</dbReference>
<dbReference type="PANTHER" id="PTHR37299:SF1">
    <property type="entry name" value="STAGE 0 SPORULATION PROTEIN A HOMOLOG"/>
    <property type="match status" value="1"/>
</dbReference>
<dbReference type="EMBL" id="CMJT01000012">
    <property type="protein sequence ID" value="CKB05035.1"/>
    <property type="molecule type" value="Genomic_DNA"/>
</dbReference>
<evidence type="ECO:0000313" key="6">
    <source>
        <dbReference type="EMBL" id="RJP10363.1"/>
    </source>
</evidence>
<dbReference type="AlphaFoldDB" id="A0A0T8UAX2"/>
<reference evidence="4" key="1">
    <citation type="submission" date="2015-03" db="EMBL/GenBank/DDBJ databases">
        <authorList>
            <person name="Murphy D."/>
        </authorList>
    </citation>
    <scope>NUCLEOTIDE SEQUENCE [LARGE SCALE GENOMIC DNA]</scope>
    <source>
        <strain evidence="4">SMRU2248</strain>
    </source>
</reference>
<reference evidence="5" key="5">
    <citation type="journal article" date="2020" name="J. Clin. Microbiol.">
        <title>Streptococcus pseudopneumoniae: Use of whole genome sequences to validate methods used for identification.</title>
        <authorList>
            <person name="Jensen C.S."/>
            <person name="Iversen K.H."/>
            <person name="Dargis R."/>
            <person name="Shewmaker P."/>
            <person name="Rasmussen S."/>
            <person name="Christensen J.J."/>
            <person name="Nielsen X.C."/>
        </authorList>
    </citation>
    <scope>NUCLEOTIDE SEQUENCE</scope>
    <source>
        <strain evidence="5">256-03</strain>
    </source>
</reference>
<name>A0A0T8UAX2_9STRE</name>
<accession>A0A3A4MGB5</accession>
<reference evidence="9 10" key="3">
    <citation type="submission" date="2018-02" db="EMBL/GenBank/DDBJ databases">
        <authorList>
            <person name="Handem S."/>
        </authorList>
    </citation>
    <scope>NUCLEOTIDE SEQUENCE [LARGE SCALE GENOMIC DNA]</scope>
    <source>
        <strain evidence="9">Spain3473</strain>
        <strain evidence="10">Spain939</strain>
    </source>
</reference>
<dbReference type="Pfam" id="PF00072">
    <property type="entry name" value="Response_reg"/>
    <property type="match status" value="1"/>
</dbReference>
<dbReference type="EMBL" id="PTTJ01000102">
    <property type="protein sequence ID" value="RJP10363.1"/>
    <property type="molecule type" value="Genomic_DNA"/>
</dbReference>
<feature type="modified residue" description="4-aspartylphosphate" evidence="1">
    <location>
        <position position="54"/>
    </location>
</feature>
<evidence type="ECO:0000259" key="3">
    <source>
        <dbReference type="PROSITE" id="PS50930"/>
    </source>
</evidence>
<dbReference type="PROSITE" id="PS50930">
    <property type="entry name" value="HTH_LYTTR"/>
    <property type="match status" value="1"/>
</dbReference>
<dbReference type="SMART" id="SM00850">
    <property type="entry name" value="LytTR"/>
    <property type="match status" value="1"/>
</dbReference>
<dbReference type="InterPro" id="IPR046947">
    <property type="entry name" value="LytR-like"/>
</dbReference>
<dbReference type="InterPro" id="IPR007492">
    <property type="entry name" value="LytTR_DNA-bd_dom"/>
</dbReference>
<organism evidence="4 8">
    <name type="scientific">Streptococcus pseudopneumoniae</name>
    <dbReference type="NCBI Taxonomy" id="257758"/>
    <lineage>
        <taxon>Bacteria</taxon>
        <taxon>Bacillati</taxon>
        <taxon>Bacillota</taxon>
        <taxon>Bacilli</taxon>
        <taxon>Lactobacillales</taxon>
        <taxon>Streptococcaceae</taxon>
        <taxon>Streptococcus</taxon>
    </lineage>
</organism>
<dbReference type="PANTHER" id="PTHR37299">
    <property type="entry name" value="TRANSCRIPTIONAL REGULATOR-RELATED"/>
    <property type="match status" value="1"/>
</dbReference>
<evidence type="ECO:0000313" key="7">
    <source>
        <dbReference type="EMBL" id="RJP83039.1"/>
    </source>
</evidence>
<dbReference type="GO" id="GO:0003677">
    <property type="term" value="F:DNA binding"/>
    <property type="evidence" value="ECO:0007669"/>
    <property type="project" value="UniProtKB-KW"/>
</dbReference>
<gene>
    <name evidence="4" type="primary">lytR</name>
    <name evidence="7" type="ORF">C5O68_04605</name>
    <name evidence="6" type="ORF">C5O69_08620</name>
    <name evidence="4" type="ORF">ERS021757_01429</name>
    <name evidence="5" type="ORF">IAI20_05620</name>
</gene>